<dbReference type="SUPFAM" id="SSF56672">
    <property type="entry name" value="DNA/RNA polymerases"/>
    <property type="match status" value="1"/>
</dbReference>
<dbReference type="AlphaFoldDB" id="A0A9P3PVY4"/>
<reference evidence="1" key="1">
    <citation type="submission" date="2022-07" db="EMBL/GenBank/DDBJ databases">
        <title>The genome of Lyophyllum shimeji provides insight into the initial evolution of ectomycorrhizal fungal genome.</title>
        <authorList>
            <person name="Kobayashi Y."/>
            <person name="Shibata T."/>
            <person name="Hirakawa H."/>
            <person name="Shigenobu S."/>
            <person name="Nishiyama T."/>
            <person name="Yamada A."/>
            <person name="Hasebe M."/>
            <person name="Kawaguchi M."/>
        </authorList>
    </citation>
    <scope>NUCLEOTIDE SEQUENCE</scope>
    <source>
        <strain evidence="1">AT787</strain>
    </source>
</reference>
<dbReference type="Proteomes" id="UP001063166">
    <property type="component" value="Unassembled WGS sequence"/>
</dbReference>
<accession>A0A9P3PVY4</accession>
<comment type="caution">
    <text evidence="1">The sequence shown here is derived from an EMBL/GenBank/DDBJ whole genome shotgun (WGS) entry which is preliminary data.</text>
</comment>
<dbReference type="EMBL" id="BRPK01000012">
    <property type="protein sequence ID" value="GLB42559.1"/>
    <property type="molecule type" value="Genomic_DNA"/>
</dbReference>
<keyword evidence="2" id="KW-1185">Reference proteome</keyword>
<dbReference type="InterPro" id="IPR043502">
    <property type="entry name" value="DNA/RNA_pol_sf"/>
</dbReference>
<gene>
    <name evidence="1" type="ORF">LshimejAT787_1200080</name>
</gene>
<evidence type="ECO:0000313" key="2">
    <source>
        <dbReference type="Proteomes" id="UP001063166"/>
    </source>
</evidence>
<protein>
    <submittedName>
        <fullName evidence="1">Uncharacterized protein</fullName>
    </submittedName>
</protein>
<organism evidence="1 2">
    <name type="scientific">Lyophyllum shimeji</name>
    <name type="common">Hon-shimeji</name>
    <name type="synonym">Tricholoma shimeji</name>
    <dbReference type="NCBI Taxonomy" id="47721"/>
    <lineage>
        <taxon>Eukaryota</taxon>
        <taxon>Fungi</taxon>
        <taxon>Dikarya</taxon>
        <taxon>Basidiomycota</taxon>
        <taxon>Agaricomycotina</taxon>
        <taxon>Agaricomycetes</taxon>
        <taxon>Agaricomycetidae</taxon>
        <taxon>Agaricales</taxon>
        <taxon>Tricholomatineae</taxon>
        <taxon>Lyophyllaceae</taxon>
        <taxon>Lyophyllum</taxon>
    </lineage>
</organism>
<name>A0A9P3PVY4_LYOSH</name>
<evidence type="ECO:0000313" key="1">
    <source>
        <dbReference type="EMBL" id="GLB42559.1"/>
    </source>
</evidence>
<dbReference type="Gene3D" id="3.10.10.10">
    <property type="entry name" value="HIV Type 1 Reverse Transcriptase, subunit A, domain 1"/>
    <property type="match status" value="1"/>
</dbReference>
<dbReference type="OrthoDB" id="5599163at2759"/>
<proteinExistence type="predicted"/>
<sequence>MHGRVGKLKTDACSQTALRQDASVPRFGRSLNALLGSYDYNDTPELTELCPPEAYDNILRSVAYATPTSSKPLVTPWTRRAFSPAPRLTALQTRTKYKTVDRKVRPVPSYMPDPAGQVFKPVIIPTLPPLSLDPPLLANFVPTGRLTRERLDSILQTVPADFLTPREIDLLAEVLRNRNQALAFEDAERGTFSDKYYPDYELPVIEHTPWVQEPIRIPKAIEETVRNMLKTQVAAKKYEPSTASYRSRLFAVSKKGSDKIRLIQDVMPMLRHRAFVGLLAG</sequence>